<evidence type="ECO:0000259" key="10">
    <source>
        <dbReference type="PROSITE" id="PS50893"/>
    </source>
</evidence>
<feature type="transmembrane region" description="Helical" evidence="9">
    <location>
        <begin position="948"/>
        <end position="965"/>
    </location>
</feature>
<dbReference type="SMART" id="SM00382">
    <property type="entry name" value="AAA"/>
    <property type="match status" value="1"/>
</dbReference>
<organism evidence="11 12">
    <name type="scientific">Sphagnum troendelagicum</name>
    <dbReference type="NCBI Taxonomy" id="128251"/>
    <lineage>
        <taxon>Eukaryota</taxon>
        <taxon>Viridiplantae</taxon>
        <taxon>Streptophyta</taxon>
        <taxon>Embryophyta</taxon>
        <taxon>Bryophyta</taxon>
        <taxon>Sphagnophytina</taxon>
        <taxon>Sphagnopsida</taxon>
        <taxon>Sphagnales</taxon>
        <taxon>Sphagnaceae</taxon>
        <taxon>Sphagnum</taxon>
    </lineage>
</organism>
<gene>
    <name evidence="11" type="ORF">CSSPTR1EN2_LOCUS11302</name>
</gene>
<protein>
    <recommendedName>
        <fullName evidence="10">ABC transporter domain-containing protein</fullName>
    </recommendedName>
</protein>
<feature type="region of interest" description="Disordered" evidence="8">
    <location>
        <begin position="512"/>
        <end position="536"/>
    </location>
</feature>
<dbReference type="Pfam" id="PF00005">
    <property type="entry name" value="ABC_tran"/>
    <property type="match status" value="1"/>
</dbReference>
<name>A0ABP0U4F6_9BRYO</name>
<dbReference type="InterPro" id="IPR043926">
    <property type="entry name" value="ABCG_dom"/>
</dbReference>
<dbReference type="Proteomes" id="UP001497512">
    <property type="component" value="Chromosome 19"/>
</dbReference>
<dbReference type="InterPro" id="IPR050352">
    <property type="entry name" value="ABCG_transporters"/>
</dbReference>
<dbReference type="EMBL" id="OZ019911">
    <property type="protein sequence ID" value="CAK9212569.1"/>
    <property type="molecule type" value="Genomic_DNA"/>
</dbReference>
<evidence type="ECO:0000256" key="4">
    <source>
        <dbReference type="ARBA" id="ARBA00022741"/>
    </source>
</evidence>
<keyword evidence="6 9" id="KW-1133">Transmembrane helix</keyword>
<sequence>MRKEEEEQQQQPGCSCLDIHEFVHGSFAAHGNSELMSLGGSSWVRRHRCLLLVVARVLLFLWVFLFFCCSGDAVAAAPTTTGGGGGGGGDLEDQLYDELNALTMNLTAVLLQQFSFCIAKRESERDEIFGFKQNSAYLSDCDNALGGSASNLLCGTEEMKLYFTNLATVDTTPPNVNCNSSNWSLLCEPGWAAPRAIGIQAANNSQRSHDNVIPLRNNKYPQPCCAGFFCPQALACMIPCPLGAYCPLATLNNSTGDCDPYGYQITQANDSCGGADKWADVSSTINIFCPAGQYCPTPVEARNCSTEHFCRLGSTVEESCSQLTSCKSQNLKSQNLQGVGGLILAILSVLLLVVYTCSDWLMDIRKRQKSAAREVAAKQAKERVSMLERWRKARGSAKLQASRLSRKVSRSISRKLDSPNTQQQMTEEDSEVREQGDASDSYGPSPLQPTTISPSPGETSTPLTTNCPHHHQHHHPPPHQLLPIPRKGSHSQMFAYAYGQIEKERVFGLKGQSPSVKDLEPSLLPPKTTAATSSEQQQYYDDDAMVVVEKKRFKISLSFIDLSLVLKGSGKKILSNVTGKLAPGCITAVMGPSGAGKTMFLNALAGKSASFSHTTGQVFINGHPGSIHCYKRIIGFVPQDDVVHGSLTVEENLWFSANYRLPVKMQKYERVLVVERIIQALGLGYIRDSVVGTVENRGISGGQRKRVNVGLEMVMEPSLLILDEPTSGLDSTSSRLVLQALRREALVGVNVVLVVHQPSYGLFRMFDDVMFLAKGGYTVYLGPVNEAEAYFAGLGLVVPDRINPPDHYMDALEGIVDQPQNASNFDPKALPVLWMMHKGYNVPSELLVMRAMDISSATCEDDDDHQEMKNNNAKNHILLESSKLATSFAQEVWADLCHHFVVIWDGISSTFSKVEDKAGRETPGFLLQFQIVFIRVAKQRFREVRVHVQDYIILLIAGACLGFLSNMKDANLGSQGYIFTITAIALLSMIAALRTFSVDKLQFWRESASGINRTAFFLAKDVVDLFNVGLKPLIYLSMFYFLSTPRSTFLDNYIVTLVLVYCVTGISYIIAILFEPVPAQLWSVFLPILATLIVTSKHTGFLLQLSYLSYARYALEAYVIANAKMYKGVWLITRCGVLANEGYSVNDWGKCILVLFLYGIVARLVALLCLLFSHRRRQK</sequence>
<reference evidence="11" key="1">
    <citation type="submission" date="2024-02" db="EMBL/GenBank/DDBJ databases">
        <authorList>
            <consortium name="ELIXIR-Norway"/>
            <consortium name="Elixir Norway"/>
        </authorList>
    </citation>
    <scope>NUCLEOTIDE SEQUENCE</scope>
</reference>
<evidence type="ECO:0000256" key="3">
    <source>
        <dbReference type="ARBA" id="ARBA00022692"/>
    </source>
</evidence>
<dbReference type="InterPro" id="IPR027417">
    <property type="entry name" value="P-loop_NTPase"/>
</dbReference>
<accession>A0ABP0U4F6</accession>
<dbReference type="SUPFAM" id="SSF52540">
    <property type="entry name" value="P-loop containing nucleoside triphosphate hydrolases"/>
    <property type="match status" value="1"/>
</dbReference>
<dbReference type="PROSITE" id="PS50893">
    <property type="entry name" value="ABC_TRANSPORTER_2"/>
    <property type="match status" value="1"/>
</dbReference>
<evidence type="ECO:0000256" key="6">
    <source>
        <dbReference type="ARBA" id="ARBA00022989"/>
    </source>
</evidence>
<evidence type="ECO:0000256" key="1">
    <source>
        <dbReference type="ARBA" id="ARBA00004141"/>
    </source>
</evidence>
<evidence type="ECO:0000313" key="11">
    <source>
        <dbReference type="EMBL" id="CAK9212569.1"/>
    </source>
</evidence>
<dbReference type="PROSITE" id="PS00211">
    <property type="entry name" value="ABC_TRANSPORTER_1"/>
    <property type="match status" value="1"/>
</dbReference>
<proteinExistence type="predicted"/>
<dbReference type="Gene3D" id="3.40.50.300">
    <property type="entry name" value="P-loop containing nucleotide triphosphate hydrolases"/>
    <property type="match status" value="1"/>
</dbReference>
<evidence type="ECO:0000256" key="2">
    <source>
        <dbReference type="ARBA" id="ARBA00022448"/>
    </source>
</evidence>
<feature type="transmembrane region" description="Helical" evidence="9">
    <location>
        <begin position="49"/>
        <end position="67"/>
    </location>
</feature>
<keyword evidence="5" id="KW-0067">ATP-binding</keyword>
<keyword evidence="3 9" id="KW-0812">Transmembrane</keyword>
<dbReference type="Pfam" id="PF19055">
    <property type="entry name" value="ABC2_membrane_7"/>
    <property type="match status" value="1"/>
</dbReference>
<evidence type="ECO:0000256" key="8">
    <source>
        <dbReference type="SAM" id="MobiDB-lite"/>
    </source>
</evidence>
<keyword evidence="2" id="KW-0813">Transport</keyword>
<dbReference type="InterPro" id="IPR003439">
    <property type="entry name" value="ABC_transporter-like_ATP-bd"/>
</dbReference>
<dbReference type="PANTHER" id="PTHR48041">
    <property type="entry name" value="ABC TRANSPORTER G FAMILY MEMBER 28"/>
    <property type="match status" value="1"/>
</dbReference>
<feature type="transmembrane region" description="Helical" evidence="9">
    <location>
        <begin position="1081"/>
        <end position="1103"/>
    </location>
</feature>
<evidence type="ECO:0000256" key="9">
    <source>
        <dbReference type="SAM" id="Phobius"/>
    </source>
</evidence>
<dbReference type="InterPro" id="IPR017871">
    <property type="entry name" value="ABC_transporter-like_CS"/>
</dbReference>
<evidence type="ECO:0000313" key="12">
    <source>
        <dbReference type="Proteomes" id="UP001497512"/>
    </source>
</evidence>
<keyword evidence="7 9" id="KW-0472">Membrane</keyword>
<dbReference type="InterPro" id="IPR003593">
    <property type="entry name" value="AAA+_ATPase"/>
</dbReference>
<feature type="transmembrane region" description="Helical" evidence="9">
    <location>
        <begin position="977"/>
        <end position="996"/>
    </location>
</feature>
<feature type="transmembrane region" description="Helical" evidence="9">
    <location>
        <begin position="1053"/>
        <end position="1074"/>
    </location>
</feature>
<feature type="compositionally biased region" description="Polar residues" evidence="8">
    <location>
        <begin position="448"/>
        <end position="467"/>
    </location>
</feature>
<keyword evidence="12" id="KW-1185">Reference proteome</keyword>
<feature type="domain" description="ABC transporter" evidence="10">
    <location>
        <begin position="557"/>
        <end position="799"/>
    </location>
</feature>
<evidence type="ECO:0000256" key="5">
    <source>
        <dbReference type="ARBA" id="ARBA00022840"/>
    </source>
</evidence>
<dbReference type="PANTHER" id="PTHR48041:SF91">
    <property type="entry name" value="ABC TRANSPORTER G FAMILY MEMBER 28"/>
    <property type="match status" value="1"/>
</dbReference>
<comment type="subcellular location">
    <subcellularLocation>
        <location evidence="1">Membrane</location>
        <topology evidence="1">Multi-pass membrane protein</topology>
    </subcellularLocation>
</comment>
<dbReference type="CDD" id="cd03213">
    <property type="entry name" value="ABCG_EPDR"/>
    <property type="match status" value="1"/>
</dbReference>
<evidence type="ECO:0000256" key="7">
    <source>
        <dbReference type="ARBA" id="ARBA00023136"/>
    </source>
</evidence>
<feature type="compositionally biased region" description="Basic residues" evidence="8">
    <location>
        <begin position="468"/>
        <end position="477"/>
    </location>
</feature>
<keyword evidence="4" id="KW-0547">Nucleotide-binding</keyword>
<feature type="transmembrane region" description="Helical" evidence="9">
    <location>
        <begin position="336"/>
        <end position="357"/>
    </location>
</feature>
<feature type="region of interest" description="Disordered" evidence="8">
    <location>
        <begin position="395"/>
        <end position="486"/>
    </location>
</feature>
<feature type="transmembrane region" description="Helical" evidence="9">
    <location>
        <begin position="1017"/>
        <end position="1041"/>
    </location>
</feature>
<feature type="compositionally biased region" description="Basic residues" evidence="8">
    <location>
        <begin position="404"/>
        <end position="413"/>
    </location>
</feature>
<feature type="transmembrane region" description="Helical" evidence="9">
    <location>
        <begin position="1152"/>
        <end position="1173"/>
    </location>
</feature>